<accession>A0A1Y6HBX4</accession>
<reference evidence="3 5" key="2">
    <citation type="submission" date="2017-05" db="EMBL/GenBank/DDBJ databases">
        <authorList>
            <person name="Blom J."/>
        </authorList>
    </citation>
    <scope>NUCLEOTIDE SEQUENCE [LARGE SCALE GENOMIC DNA]</scope>
    <source>
        <strain evidence="3">PD885</strain>
    </source>
</reference>
<dbReference type="GeneID" id="61896070"/>
<dbReference type="SUPFAM" id="SSF53448">
    <property type="entry name" value="Nucleotide-diphospho-sugar transferases"/>
    <property type="match status" value="1"/>
</dbReference>
<sequence length="274" mass="30851">MSSSTAPDERPCISACIIAFNEADRLRDCLTSLAFCDEIVVVDSGSTDATVAIATAQGARVLQCVFDGYRSQKAFCVGQASYDWVLCLDADERVSDALRASIVAARDAGFANAAGYRFARLSDYFGRFLRHGNAYPDRVLRLFDRRRGGWRGNRQIHEAASVDGAVVTLAGDLIHYPYRSLAQQLAKTQRYAQMMAEHEYARGKRATWSKLVLAPAWRFWRGYLLRGGFRDGWHGLIYAYVRANYVRQKTIVLWLLQHDQPVQDPPRADDQRGD</sequence>
<evidence type="ECO:0000259" key="2">
    <source>
        <dbReference type="Pfam" id="PF00535"/>
    </source>
</evidence>
<evidence type="ECO:0000313" key="6">
    <source>
        <dbReference type="Proteomes" id="UP000195953"/>
    </source>
</evidence>
<name>A0A1Y6HBX4_9XANT</name>
<dbReference type="GO" id="GO:0016740">
    <property type="term" value="F:transferase activity"/>
    <property type="evidence" value="ECO:0007669"/>
    <property type="project" value="UniProtKB-KW"/>
</dbReference>
<feature type="domain" description="Glycosyltransferase 2-like" evidence="2">
    <location>
        <begin position="14"/>
        <end position="124"/>
    </location>
</feature>
<dbReference type="EMBL" id="LT853885">
    <property type="protein sequence ID" value="SMR01524.1"/>
    <property type="molecule type" value="Genomic_DNA"/>
</dbReference>
<evidence type="ECO:0000313" key="3">
    <source>
        <dbReference type="EMBL" id="SMR01029.1"/>
    </source>
</evidence>
<organism evidence="4 6">
    <name type="scientific">Xanthomonas fragariae</name>
    <dbReference type="NCBI Taxonomy" id="48664"/>
    <lineage>
        <taxon>Bacteria</taxon>
        <taxon>Pseudomonadati</taxon>
        <taxon>Pseudomonadota</taxon>
        <taxon>Gammaproteobacteria</taxon>
        <taxon>Lysobacterales</taxon>
        <taxon>Lysobacteraceae</taxon>
        <taxon>Xanthomonas</taxon>
    </lineage>
</organism>
<keyword evidence="5" id="KW-1185">Reference proteome</keyword>
<dbReference type="CDD" id="cd02511">
    <property type="entry name" value="Beta4Glucosyltransferase"/>
    <property type="match status" value="1"/>
</dbReference>
<dbReference type="InterPro" id="IPR001173">
    <property type="entry name" value="Glyco_trans_2-like"/>
</dbReference>
<dbReference type="Proteomes" id="UP000195953">
    <property type="component" value="Chromosome 1"/>
</dbReference>
<dbReference type="Gene3D" id="3.90.550.10">
    <property type="entry name" value="Spore Coat Polysaccharide Biosynthesis Protein SpsA, Chain A"/>
    <property type="match status" value="1"/>
</dbReference>
<dbReference type="Pfam" id="PF00535">
    <property type="entry name" value="Glycos_transf_2"/>
    <property type="match status" value="1"/>
</dbReference>
<comment type="similarity">
    <text evidence="1">Belongs to the glycosyltransferase 2 family. WaaE/KdtX subfamily.</text>
</comment>
<gene>
    <name evidence="4" type="ORF">PD5205_00203</name>
    <name evidence="3" type="ORF">PD885_03809</name>
</gene>
<dbReference type="PANTHER" id="PTHR43630">
    <property type="entry name" value="POLY-BETA-1,6-N-ACETYL-D-GLUCOSAMINE SYNTHASE"/>
    <property type="match status" value="1"/>
</dbReference>
<reference evidence="4 6" key="1">
    <citation type="submission" date="2017-05" db="EMBL/GenBank/DDBJ databases">
        <authorList>
            <person name="Song R."/>
            <person name="Chenine A.L."/>
            <person name="Ruprecht R.M."/>
        </authorList>
    </citation>
    <scope>NUCLEOTIDE SEQUENCE [LARGE SCALE GENOMIC DNA]</scope>
    <source>
        <strain evidence="4">PD5205</strain>
    </source>
</reference>
<dbReference type="KEGG" id="xfr:BER92_00965"/>
<dbReference type="AlphaFoldDB" id="A0A1Y6HBX4"/>
<protein>
    <submittedName>
        <fullName evidence="3">Glycosyl transferase family 2</fullName>
    </submittedName>
    <submittedName>
        <fullName evidence="4">Lipopolysaccharide core biosynthesis glycosyl transferase</fullName>
    </submittedName>
</protein>
<dbReference type="Proteomes" id="UP000195877">
    <property type="component" value="Chromosome 1"/>
</dbReference>
<evidence type="ECO:0000256" key="1">
    <source>
        <dbReference type="ARBA" id="ARBA00038494"/>
    </source>
</evidence>
<dbReference type="EMBL" id="LT853882">
    <property type="protein sequence ID" value="SMR01029.1"/>
    <property type="molecule type" value="Genomic_DNA"/>
</dbReference>
<dbReference type="STRING" id="48664.BER92_00965"/>
<dbReference type="OrthoDB" id="9815923at2"/>
<dbReference type="RefSeq" id="WP_002809346.1">
    <property type="nucleotide sequence ID" value="NZ_CP016830.1"/>
</dbReference>
<dbReference type="PANTHER" id="PTHR43630:SF2">
    <property type="entry name" value="GLYCOSYLTRANSFERASE"/>
    <property type="match status" value="1"/>
</dbReference>
<keyword evidence="4" id="KW-0808">Transferase</keyword>
<proteinExistence type="inferred from homology"/>
<evidence type="ECO:0000313" key="4">
    <source>
        <dbReference type="EMBL" id="SMR01524.1"/>
    </source>
</evidence>
<dbReference type="InterPro" id="IPR029044">
    <property type="entry name" value="Nucleotide-diphossugar_trans"/>
</dbReference>
<evidence type="ECO:0000313" key="5">
    <source>
        <dbReference type="Proteomes" id="UP000195877"/>
    </source>
</evidence>
<dbReference type="eggNOG" id="COG1216">
    <property type="taxonomic scope" value="Bacteria"/>
</dbReference>